<keyword evidence="4" id="KW-1185">Reference proteome</keyword>
<comment type="similarity">
    <text evidence="1 2">Belongs to the phD/YefM antitoxin family.</text>
</comment>
<accession>A0ABR7LFL3</accession>
<protein>
    <recommendedName>
        <fullName evidence="2">Antitoxin</fullName>
    </recommendedName>
</protein>
<dbReference type="InterPro" id="IPR006442">
    <property type="entry name" value="Antitoxin_Phd/YefM"/>
</dbReference>
<dbReference type="EMBL" id="JABVED010000024">
    <property type="protein sequence ID" value="MBC6451146.1"/>
    <property type="molecule type" value="Genomic_DNA"/>
</dbReference>
<name>A0ABR7LFL3_9PSEU</name>
<sequence length="80" mass="9003">MAVITAREFNQDVSAAKRAASNEPVVITDRGEPSHVLLSIDDYRRLVADERSIVDWLSMEDDDIDFEPERLDVALKASDL</sequence>
<evidence type="ECO:0000313" key="4">
    <source>
        <dbReference type="Proteomes" id="UP000734823"/>
    </source>
</evidence>
<comment type="caution">
    <text evidence="3">The sequence shown here is derived from an EMBL/GenBank/DDBJ whole genome shotgun (WGS) entry which is preliminary data.</text>
</comment>
<gene>
    <name evidence="3" type="ORF">GPZ80_28690</name>
</gene>
<dbReference type="Pfam" id="PF02604">
    <property type="entry name" value="PhdYeFM_antitox"/>
    <property type="match status" value="1"/>
</dbReference>
<evidence type="ECO:0000256" key="1">
    <source>
        <dbReference type="ARBA" id="ARBA00009981"/>
    </source>
</evidence>
<dbReference type="InterPro" id="IPR036165">
    <property type="entry name" value="YefM-like_sf"/>
</dbReference>
<dbReference type="Gene3D" id="3.40.1620.10">
    <property type="entry name" value="YefM-like domain"/>
    <property type="match status" value="1"/>
</dbReference>
<proteinExistence type="inferred from homology"/>
<evidence type="ECO:0000256" key="2">
    <source>
        <dbReference type="RuleBase" id="RU362080"/>
    </source>
</evidence>
<dbReference type="Proteomes" id="UP000734823">
    <property type="component" value="Unassembled WGS sequence"/>
</dbReference>
<comment type="function">
    <text evidence="2">Antitoxin component of a type II toxin-antitoxin (TA) system.</text>
</comment>
<dbReference type="NCBIfam" id="TIGR01552">
    <property type="entry name" value="phd_fam"/>
    <property type="match status" value="1"/>
</dbReference>
<dbReference type="SUPFAM" id="SSF143120">
    <property type="entry name" value="YefM-like"/>
    <property type="match status" value="1"/>
</dbReference>
<organism evidence="3 4">
    <name type="scientific">Actinokineospora xionganensis</name>
    <dbReference type="NCBI Taxonomy" id="2684470"/>
    <lineage>
        <taxon>Bacteria</taxon>
        <taxon>Bacillati</taxon>
        <taxon>Actinomycetota</taxon>
        <taxon>Actinomycetes</taxon>
        <taxon>Pseudonocardiales</taxon>
        <taxon>Pseudonocardiaceae</taxon>
        <taxon>Actinokineospora</taxon>
    </lineage>
</organism>
<evidence type="ECO:0000313" key="3">
    <source>
        <dbReference type="EMBL" id="MBC6451146.1"/>
    </source>
</evidence>
<reference evidence="3 4" key="1">
    <citation type="submission" date="2020-06" db="EMBL/GenBank/DDBJ databases">
        <title>Actinokineospora xiongansis sp. nov., isolated from soil of Baiyangdian.</title>
        <authorList>
            <person name="Zhang X."/>
        </authorList>
    </citation>
    <scope>NUCLEOTIDE SEQUENCE [LARGE SCALE GENOMIC DNA]</scope>
    <source>
        <strain evidence="3 4">HBU206404</strain>
    </source>
</reference>